<gene>
    <name evidence="4" type="ORF">UR64_C0005G0051</name>
</gene>
<dbReference type="InterPro" id="IPR031304">
    <property type="entry name" value="SLT_2"/>
</dbReference>
<feature type="coiled-coil region" evidence="1">
    <location>
        <begin position="125"/>
        <end position="159"/>
    </location>
</feature>
<sequence>MNEHKSLSTLVEGDLCYNRGMNRYILYLFSFFFIFTSIFGNFIYQIPKVHAGQELENAQADRARLESELSNLEKEIAAKQKELSTQKGQSTSLSRDIAILTTQIKKSKLDIQAKNLIIKKLGGEIIEKSQKINTLNDRLDSIKESLAQLIRKNREIDDKSILALILSKNNISDAYGDIDAFSSIKRSIGKSVDEIRGVKSLTEEEKNLLEQKKNKEVDTKVQLETAKREVEMNEKDKQQLLSISKDKEKAYQKLLDDKARRRAEILSMLFNLRDVSAIPFEKALEYAKLAEEKLGIRPAFLLAILTQESNLGTDQGSCYVTNIETGSGISSKSGKAFANVMKPTRDVKPFFDITTSVGRDPYKTLVSCPIGGSGYGGAMGPAQFIPSTWQLLKSRIANILGIKTPDPWYAKDAFMASAIYLTDLGAKGSSYTSERNAACRYYSGRKCDNKKPNNSFYGDSVMKKATNIQTKYIDPLQN</sequence>
<keyword evidence="1" id="KW-0175">Coiled coil</keyword>
<feature type="coiled-coil region" evidence="1">
    <location>
        <begin position="198"/>
        <end position="243"/>
    </location>
</feature>
<comment type="caution">
    <text evidence="4">The sequence shown here is derived from an EMBL/GenBank/DDBJ whole genome shotgun (WGS) entry which is preliminary data.</text>
</comment>
<keyword evidence="2" id="KW-1133">Transmembrane helix</keyword>
<proteinExistence type="predicted"/>
<dbReference type="SUPFAM" id="SSF53955">
    <property type="entry name" value="Lysozyme-like"/>
    <property type="match status" value="1"/>
</dbReference>
<evidence type="ECO:0000259" key="3">
    <source>
        <dbReference type="Pfam" id="PF13406"/>
    </source>
</evidence>
<evidence type="ECO:0000256" key="1">
    <source>
        <dbReference type="SAM" id="Coils"/>
    </source>
</evidence>
<feature type="coiled-coil region" evidence="1">
    <location>
        <begin position="48"/>
        <end position="89"/>
    </location>
</feature>
<evidence type="ECO:0000313" key="5">
    <source>
        <dbReference type="Proteomes" id="UP000034952"/>
    </source>
</evidence>
<accession>A0A0G0BBA6</accession>
<name>A0A0G0BBA6_9BACT</name>
<keyword evidence="2" id="KW-0472">Membrane</keyword>
<dbReference type="Gene3D" id="6.10.250.3150">
    <property type="match status" value="1"/>
</dbReference>
<dbReference type="Pfam" id="PF13406">
    <property type="entry name" value="SLT_2"/>
    <property type="match status" value="1"/>
</dbReference>
<feature type="domain" description="Transglycosylase SLT" evidence="3">
    <location>
        <begin position="288"/>
        <end position="427"/>
    </location>
</feature>
<keyword evidence="2" id="KW-0812">Transmembrane</keyword>
<feature type="transmembrane region" description="Helical" evidence="2">
    <location>
        <begin position="24"/>
        <end position="44"/>
    </location>
</feature>
<dbReference type="InterPro" id="IPR023346">
    <property type="entry name" value="Lysozyme-like_dom_sf"/>
</dbReference>
<dbReference type="Proteomes" id="UP000034952">
    <property type="component" value="Unassembled WGS sequence"/>
</dbReference>
<reference evidence="4 5" key="1">
    <citation type="journal article" date="2015" name="Nature">
        <title>rRNA introns, odd ribosomes, and small enigmatic genomes across a large radiation of phyla.</title>
        <authorList>
            <person name="Brown C.T."/>
            <person name="Hug L.A."/>
            <person name="Thomas B.C."/>
            <person name="Sharon I."/>
            <person name="Castelle C.J."/>
            <person name="Singh A."/>
            <person name="Wilkins M.J."/>
            <person name="Williams K.H."/>
            <person name="Banfield J.F."/>
        </authorList>
    </citation>
    <scope>NUCLEOTIDE SEQUENCE [LARGE SCALE GENOMIC DNA]</scope>
</reference>
<evidence type="ECO:0000256" key="2">
    <source>
        <dbReference type="SAM" id="Phobius"/>
    </source>
</evidence>
<dbReference type="AlphaFoldDB" id="A0A0G0BBA6"/>
<protein>
    <submittedName>
        <fullName evidence="4">Peptidase M23</fullName>
    </submittedName>
</protein>
<organism evidence="4 5">
    <name type="scientific">Candidatus Nomurabacteria bacterium GW2011_GWE1_35_16</name>
    <dbReference type="NCBI Taxonomy" id="1618761"/>
    <lineage>
        <taxon>Bacteria</taxon>
        <taxon>Candidatus Nomuraibacteriota</taxon>
    </lineage>
</organism>
<evidence type="ECO:0000313" key="4">
    <source>
        <dbReference type="EMBL" id="KKP66589.1"/>
    </source>
</evidence>
<dbReference type="PATRIC" id="fig|1618761.3.peg.325"/>
<dbReference type="Gene3D" id="1.10.530.10">
    <property type="match status" value="1"/>
</dbReference>
<dbReference type="EMBL" id="LBPY01000005">
    <property type="protein sequence ID" value="KKP66589.1"/>
    <property type="molecule type" value="Genomic_DNA"/>
</dbReference>